<keyword evidence="7" id="KW-1185">Reference proteome</keyword>
<dbReference type="GO" id="GO:0009116">
    <property type="term" value="P:nucleoside metabolic process"/>
    <property type="evidence" value="ECO:0007669"/>
    <property type="project" value="InterPro"/>
</dbReference>
<dbReference type="NCBIfam" id="NF001696">
    <property type="entry name" value="PRK00451.1"/>
    <property type="match status" value="1"/>
</dbReference>
<accession>H1XT94</accession>
<comment type="catalytic activity">
    <reaction evidence="3 4">
        <text>N(6)-[(R)-lipoyl]-L-lysyl-[glycine-cleavage complex H protein] + glycine + H(+) = N(6)-[(R)-S(8)-aminomethyldihydrolipoyl]-L-lysyl-[glycine-cleavage complex H protein] + CO2</text>
        <dbReference type="Rhea" id="RHEA:24304"/>
        <dbReference type="Rhea" id="RHEA-COMP:10494"/>
        <dbReference type="Rhea" id="RHEA-COMP:10495"/>
        <dbReference type="ChEBI" id="CHEBI:15378"/>
        <dbReference type="ChEBI" id="CHEBI:16526"/>
        <dbReference type="ChEBI" id="CHEBI:57305"/>
        <dbReference type="ChEBI" id="CHEBI:83099"/>
        <dbReference type="ChEBI" id="CHEBI:83143"/>
        <dbReference type="EC" id="1.4.4.2"/>
    </reaction>
</comment>
<dbReference type="InterPro" id="IPR023010">
    <property type="entry name" value="GcvPA"/>
</dbReference>
<sequence length="442" mass="49301">MSYWSNSEQDIKAMLKTIGVKNFEELIANIPEDLRFKGQYQIPDGLSEMEAQKLLEELAAENLPLIPFAGAGAYDHYIPAIVDEIASRPEFYTSYTPYQPEVSQGNLQVMYEFQSLICELTQMDVTNASMYEAGSALAEAILLALSHTRKQTVLLPATLNLRYKKVIETYLRHMDVQIVEIPQKHFTLDLEFLRQNIDDNTACIVVQNPNYFGFLEDVEAINQLRAAHKALLIYAYDPISLGILKTPGEYEADIAVAEGQALGNPLNYGGPFVGLFSARETLLRKMPGRIAGETKDVDGKRGYVLTLQTREQHIRREKATSNICTNSGLLTVRAAIYLSALGKKGMQQVASLCLNKAHYLAEGLTKLAGISLAVEAPFFKEFTIKLPVNADTVIQQFAQKGVLAGVSLQHLGLKDHLLVAVTEKRTRQELDHYIEIMKSILD</sequence>
<dbReference type="PaxDb" id="880073-Calab_3055"/>
<feature type="domain" description="Glycine cleavage system P-protein N-terminal" evidence="5">
    <location>
        <begin position="2"/>
        <end position="436"/>
    </location>
</feature>
<dbReference type="InterPro" id="IPR015424">
    <property type="entry name" value="PyrdxlP-dep_Trfase"/>
</dbReference>
<dbReference type="GO" id="GO:0019464">
    <property type="term" value="P:glycine decarboxylation via glycine cleavage system"/>
    <property type="evidence" value="ECO:0007669"/>
    <property type="project" value="UniProtKB-UniRule"/>
</dbReference>
<evidence type="ECO:0000256" key="4">
    <source>
        <dbReference type="HAMAP-Rule" id="MF_00712"/>
    </source>
</evidence>
<reference evidence="6 7" key="1">
    <citation type="submission" date="2011-09" db="EMBL/GenBank/DDBJ databases">
        <title>The permanent draft genome of Caldithrix abyssi DSM 13497.</title>
        <authorList>
            <consortium name="US DOE Joint Genome Institute (JGI-PGF)"/>
            <person name="Lucas S."/>
            <person name="Han J."/>
            <person name="Lapidus A."/>
            <person name="Bruce D."/>
            <person name="Goodwin L."/>
            <person name="Pitluck S."/>
            <person name="Peters L."/>
            <person name="Kyrpides N."/>
            <person name="Mavromatis K."/>
            <person name="Ivanova N."/>
            <person name="Mikhailova N."/>
            <person name="Chertkov O."/>
            <person name="Detter J.C."/>
            <person name="Tapia R."/>
            <person name="Han C."/>
            <person name="Land M."/>
            <person name="Hauser L."/>
            <person name="Markowitz V."/>
            <person name="Cheng J.-F."/>
            <person name="Hugenholtz P."/>
            <person name="Woyke T."/>
            <person name="Wu D."/>
            <person name="Spring S."/>
            <person name="Brambilla E."/>
            <person name="Klenk H.-P."/>
            <person name="Eisen J.A."/>
        </authorList>
    </citation>
    <scope>NUCLEOTIDE SEQUENCE [LARGE SCALE GENOMIC DNA]</scope>
    <source>
        <strain evidence="6 7">DSM 13497</strain>
    </source>
</reference>
<dbReference type="RefSeq" id="WP_006930017.1">
    <property type="nucleotide sequence ID" value="NZ_CM001402.1"/>
</dbReference>
<dbReference type="InterPro" id="IPR049315">
    <property type="entry name" value="GDC-P_N"/>
</dbReference>
<dbReference type="EMBL" id="CM001402">
    <property type="protein sequence ID" value="EHO42661.1"/>
    <property type="molecule type" value="Genomic_DNA"/>
</dbReference>
<dbReference type="PANTHER" id="PTHR42806:SF1">
    <property type="entry name" value="GLYCINE DEHYDROGENASE (DECARBOXYLATING)"/>
    <property type="match status" value="1"/>
</dbReference>
<dbReference type="OrthoDB" id="9771867at2"/>
<dbReference type="InParanoid" id="H1XT94"/>
<dbReference type="HOGENOM" id="CLU_004620_0_2_0"/>
<keyword evidence="2 4" id="KW-0560">Oxidoreductase</keyword>
<dbReference type="STRING" id="880073.Cabys_1928"/>
<dbReference type="eggNOG" id="COG0403">
    <property type="taxonomic scope" value="Bacteria"/>
</dbReference>
<dbReference type="EC" id="1.4.4.2" evidence="4"/>
<dbReference type="InterPro" id="IPR015422">
    <property type="entry name" value="PyrdxlP-dep_Trfase_small"/>
</dbReference>
<dbReference type="Gene3D" id="3.90.1150.10">
    <property type="entry name" value="Aspartate Aminotransferase, domain 1"/>
    <property type="match status" value="1"/>
</dbReference>
<dbReference type="InterPro" id="IPR020581">
    <property type="entry name" value="GDC_P"/>
</dbReference>
<comment type="similarity">
    <text evidence="4">Belongs to the GcvP family. N-terminal subunit subfamily.</text>
</comment>
<evidence type="ECO:0000256" key="2">
    <source>
        <dbReference type="ARBA" id="ARBA00023002"/>
    </source>
</evidence>
<dbReference type="InterPro" id="IPR015421">
    <property type="entry name" value="PyrdxlP-dep_Trfase_major"/>
</dbReference>
<comment type="function">
    <text evidence="1 4">The glycine cleavage system catalyzes the degradation of glycine. The P protein binds the alpha-amino group of glycine through its pyridoxal phosphate cofactor; CO(2) is released and the remaining methylamine moiety is then transferred to the lipoamide cofactor of the H protein.</text>
</comment>
<organism evidence="6 7">
    <name type="scientific">Caldithrix abyssi DSM 13497</name>
    <dbReference type="NCBI Taxonomy" id="880073"/>
    <lineage>
        <taxon>Bacteria</taxon>
        <taxon>Pseudomonadati</taxon>
        <taxon>Calditrichota</taxon>
        <taxon>Calditrichia</taxon>
        <taxon>Calditrichales</taxon>
        <taxon>Calditrichaceae</taxon>
        <taxon>Caldithrix</taxon>
    </lineage>
</organism>
<evidence type="ECO:0000313" key="6">
    <source>
        <dbReference type="EMBL" id="EHO42661.1"/>
    </source>
</evidence>
<proteinExistence type="inferred from homology"/>
<dbReference type="PIRSF" id="PIRSF006815">
    <property type="entry name" value="GcvPA"/>
    <property type="match status" value="1"/>
</dbReference>
<protein>
    <recommendedName>
        <fullName evidence="4">Probable glycine dehydrogenase (decarboxylating) subunit 1</fullName>
        <ecNumber evidence="4">1.4.4.2</ecNumber>
    </recommendedName>
    <alternativeName>
        <fullName evidence="4">Glycine cleavage system P-protein subunit 1</fullName>
    </alternativeName>
    <alternativeName>
        <fullName evidence="4">Glycine decarboxylase subunit 1</fullName>
    </alternativeName>
    <alternativeName>
        <fullName evidence="4">Glycine dehydrogenase (aminomethyl-transferring) subunit 1</fullName>
    </alternativeName>
</protein>
<dbReference type="Pfam" id="PF02347">
    <property type="entry name" value="GDC-P"/>
    <property type="match status" value="1"/>
</dbReference>
<name>H1XT94_CALAY</name>
<evidence type="ECO:0000259" key="5">
    <source>
        <dbReference type="Pfam" id="PF02347"/>
    </source>
</evidence>
<evidence type="ECO:0000313" key="7">
    <source>
        <dbReference type="Proteomes" id="UP000004671"/>
    </source>
</evidence>
<evidence type="ECO:0000256" key="1">
    <source>
        <dbReference type="ARBA" id="ARBA00003788"/>
    </source>
</evidence>
<gene>
    <name evidence="4" type="primary">gcvPA</name>
    <name evidence="6" type="ORF">Calab_3055</name>
</gene>
<dbReference type="PANTHER" id="PTHR42806">
    <property type="entry name" value="GLYCINE CLEAVAGE SYSTEM P-PROTEIN"/>
    <property type="match status" value="1"/>
</dbReference>
<dbReference type="SUPFAM" id="SSF53383">
    <property type="entry name" value="PLP-dependent transferases"/>
    <property type="match status" value="1"/>
</dbReference>
<dbReference type="Gene3D" id="3.40.640.10">
    <property type="entry name" value="Type I PLP-dependent aspartate aminotransferase-like (Major domain)"/>
    <property type="match status" value="1"/>
</dbReference>
<dbReference type="HAMAP" id="MF_00712">
    <property type="entry name" value="GcvPA"/>
    <property type="match status" value="1"/>
</dbReference>
<evidence type="ECO:0000256" key="3">
    <source>
        <dbReference type="ARBA" id="ARBA00049026"/>
    </source>
</evidence>
<dbReference type="Proteomes" id="UP000004671">
    <property type="component" value="Chromosome"/>
</dbReference>
<dbReference type="AlphaFoldDB" id="H1XT94"/>
<dbReference type="CDD" id="cd00613">
    <property type="entry name" value="GDC-P"/>
    <property type="match status" value="1"/>
</dbReference>
<comment type="subunit">
    <text evidence="4">The glycine cleavage system is composed of four proteins: P, T, L and H. In this organism, the P 'protein' is a heterodimer of two subunits.</text>
</comment>
<dbReference type="GO" id="GO:0004375">
    <property type="term" value="F:glycine dehydrogenase (decarboxylating) activity"/>
    <property type="evidence" value="ECO:0007669"/>
    <property type="project" value="UniProtKB-EC"/>
</dbReference>